<dbReference type="EC" id="2.6.1.37" evidence="7"/>
<dbReference type="Pfam" id="PF00266">
    <property type="entry name" value="Aminotran_5"/>
    <property type="match status" value="1"/>
</dbReference>
<evidence type="ECO:0000256" key="9">
    <source>
        <dbReference type="PIRSR" id="PIRSR000524-50"/>
    </source>
</evidence>
<dbReference type="RefSeq" id="WP_045582719.1">
    <property type="nucleotide sequence ID" value="NZ_CP012402.1"/>
</dbReference>
<comment type="catalytic activity">
    <reaction evidence="6 7">
        <text>(2-aminoethyl)phosphonate + pyruvate = phosphonoacetaldehyde + L-alanine</text>
        <dbReference type="Rhea" id="RHEA:17021"/>
        <dbReference type="ChEBI" id="CHEBI:15361"/>
        <dbReference type="ChEBI" id="CHEBI:57418"/>
        <dbReference type="ChEBI" id="CHEBI:57972"/>
        <dbReference type="ChEBI" id="CHEBI:58383"/>
        <dbReference type="EC" id="2.6.1.37"/>
    </reaction>
</comment>
<keyword evidence="4 7" id="KW-0663">Pyridoxal phosphate</keyword>
<accession>A0AAC8ZVI0</accession>
<comment type="subunit">
    <text evidence="7">Homodimer.</text>
</comment>
<dbReference type="EMBL" id="CP012402">
    <property type="protein sequence ID" value="ALG73060.1"/>
    <property type="molecule type" value="Genomic_DNA"/>
</dbReference>
<dbReference type="InterPro" id="IPR015424">
    <property type="entry name" value="PyrdxlP-dep_Trfase"/>
</dbReference>
<keyword evidence="2 7" id="KW-0032">Aminotransferase</keyword>
<dbReference type="GO" id="GO:0047304">
    <property type="term" value="F:2-aminoethylphosphonate-pyruvate transaminase activity"/>
    <property type="evidence" value="ECO:0007669"/>
    <property type="project" value="UniProtKB-UniRule"/>
</dbReference>
<dbReference type="PANTHER" id="PTHR42778">
    <property type="entry name" value="2-AMINOETHYLPHOSPHONATE--PYRUVATE TRANSAMINASE"/>
    <property type="match status" value="1"/>
</dbReference>
<dbReference type="GO" id="GO:0019700">
    <property type="term" value="P:organic phosphonate catabolic process"/>
    <property type="evidence" value="ECO:0007669"/>
    <property type="project" value="UniProtKB-UniRule"/>
</dbReference>
<evidence type="ECO:0000256" key="5">
    <source>
        <dbReference type="ARBA" id="ARBA00023317"/>
    </source>
</evidence>
<dbReference type="KEGG" id="ati:AL072_19335"/>
<evidence type="ECO:0000256" key="6">
    <source>
        <dbReference type="ARBA" id="ARBA00049460"/>
    </source>
</evidence>
<protein>
    <recommendedName>
        <fullName evidence="7">2-aminoethylphosphonate--pyruvate transaminase</fullName>
        <ecNumber evidence="7">2.6.1.37</ecNumber>
    </recommendedName>
    <alternativeName>
        <fullName evidence="7">2-aminoethylphosphonate aminotransferase</fullName>
    </alternativeName>
    <alternativeName>
        <fullName evidence="7">AEP transaminase</fullName>
        <shortName evidence="7">AEPT</shortName>
    </alternativeName>
</protein>
<sequence>MPDTAPYLLTPYLLTPGPLTTSATVKQAMLRDWGSRDGRFIALNAGIRDRLVRLAGGGGDSHVAVPVQGSGTFAVEAMIGTLVPRAGRLLVLVNGAYGTRMVRIAEVAGRSVTALVTAEDQPVSPAAVAGMLDADPAITHVAVVQCETTSGILNPIEAVAEVTRSRGRALLVDAMSAFGALPLDMAALGAVAVAASSNKCLEGVPGMGFVIARRDALEATKGNAHSLSLDLHDQWRGFEANAQWRFTPPTHVVAAFAQALDEHEAEGGVAGRGARYRGNAAILIDGMRALGFETLLPDHLQAPIIVTFRMPADPAFVFAGFYDRLRERGFVIYPGKLTVADSFRIGCIGRLGAAEMTAAIAAIRATLAEMGVASGAP</sequence>
<dbReference type="InterPro" id="IPR024169">
    <property type="entry name" value="SP_NH2Trfase/AEP_transaminase"/>
</dbReference>
<keyword evidence="12" id="KW-1185">Reference proteome</keyword>
<evidence type="ECO:0000256" key="3">
    <source>
        <dbReference type="ARBA" id="ARBA00022679"/>
    </source>
</evidence>
<organism evidence="11 12">
    <name type="scientific">Azospirillum thiophilum</name>
    <dbReference type="NCBI Taxonomy" id="528244"/>
    <lineage>
        <taxon>Bacteria</taxon>
        <taxon>Pseudomonadati</taxon>
        <taxon>Pseudomonadota</taxon>
        <taxon>Alphaproteobacteria</taxon>
        <taxon>Rhodospirillales</taxon>
        <taxon>Azospirillaceae</taxon>
        <taxon>Azospirillum</taxon>
    </lineage>
</organism>
<reference evidence="12" key="1">
    <citation type="submission" date="2015-08" db="EMBL/GenBank/DDBJ databases">
        <title>Complete Genome Sequence of Azospirillum thiophilum BV-S.</title>
        <authorList>
            <person name="Fomenkov A."/>
            <person name="Vincze T."/>
            <person name="Grabovich M."/>
            <person name="Dubinina G."/>
            <person name="Orlova M."/>
            <person name="Belousova E."/>
            <person name="Roberts R.J."/>
        </authorList>
    </citation>
    <scope>NUCLEOTIDE SEQUENCE [LARGE SCALE GENOMIC DNA]</scope>
    <source>
        <strain evidence="12">BV-S</strain>
    </source>
</reference>
<proteinExistence type="inferred from homology"/>
<evidence type="ECO:0000256" key="2">
    <source>
        <dbReference type="ARBA" id="ARBA00022576"/>
    </source>
</evidence>
<dbReference type="NCBIfam" id="NF010006">
    <property type="entry name" value="PRK13479.1"/>
    <property type="match status" value="1"/>
</dbReference>
<dbReference type="NCBIfam" id="TIGR03301">
    <property type="entry name" value="PhnW-AepZ"/>
    <property type="match status" value="1"/>
</dbReference>
<dbReference type="AlphaFoldDB" id="A0AAC8ZVI0"/>
<dbReference type="InterPro" id="IPR015422">
    <property type="entry name" value="PyrdxlP-dep_Trfase_small"/>
</dbReference>
<evidence type="ECO:0000256" key="4">
    <source>
        <dbReference type="ARBA" id="ARBA00022898"/>
    </source>
</evidence>
<feature type="modified residue" description="N6-(pyridoxal phosphate)lysine" evidence="7 9">
    <location>
        <position position="199"/>
    </location>
</feature>
<comment type="cofactor">
    <cofactor evidence="1 7 9">
        <name>pyridoxal 5'-phosphate</name>
        <dbReference type="ChEBI" id="CHEBI:597326"/>
    </cofactor>
</comment>
<gene>
    <name evidence="7" type="primary">phnW</name>
    <name evidence="11" type="ORF">AL072_19335</name>
</gene>
<feature type="domain" description="Aminotransferase class V" evidence="10">
    <location>
        <begin position="74"/>
        <end position="309"/>
    </location>
</feature>
<evidence type="ECO:0000256" key="7">
    <source>
        <dbReference type="HAMAP-Rule" id="MF_01376"/>
    </source>
</evidence>
<comment type="similarity">
    <text evidence="7">Belongs to the class-V pyridoxal-phosphate-dependent aminotransferase family. PhnW subfamily.</text>
</comment>
<dbReference type="Gene3D" id="3.90.1150.10">
    <property type="entry name" value="Aspartate Aminotransferase, domain 1"/>
    <property type="match status" value="1"/>
</dbReference>
<keyword evidence="5 7" id="KW-0670">Pyruvate</keyword>
<dbReference type="InterPro" id="IPR000192">
    <property type="entry name" value="Aminotrans_V_dom"/>
</dbReference>
<keyword evidence="3 7" id="KW-0808">Transferase</keyword>
<name>A0AAC8ZVI0_9PROT</name>
<feature type="binding site" evidence="8">
    <location>
        <position position="344"/>
    </location>
    <ligand>
        <name>substrate</name>
    </ligand>
</feature>
<evidence type="ECO:0000256" key="8">
    <source>
        <dbReference type="PIRSR" id="PIRSR000524-1"/>
    </source>
</evidence>
<comment type="function">
    <text evidence="7">Involved in phosphonate degradation.</text>
</comment>
<evidence type="ECO:0000256" key="1">
    <source>
        <dbReference type="ARBA" id="ARBA00001933"/>
    </source>
</evidence>
<dbReference type="InterPro" id="IPR015421">
    <property type="entry name" value="PyrdxlP-dep_Trfase_major"/>
</dbReference>
<dbReference type="SUPFAM" id="SSF53383">
    <property type="entry name" value="PLP-dependent transferases"/>
    <property type="match status" value="1"/>
</dbReference>
<evidence type="ECO:0000313" key="12">
    <source>
        <dbReference type="Proteomes" id="UP000069935"/>
    </source>
</evidence>
<dbReference type="Proteomes" id="UP000069935">
    <property type="component" value="Chromosome 2"/>
</dbReference>
<dbReference type="InterPro" id="IPR012703">
    <property type="entry name" value="NH2EtPonate_pyrv_transaminase"/>
</dbReference>
<evidence type="ECO:0000313" key="11">
    <source>
        <dbReference type="EMBL" id="ALG73060.1"/>
    </source>
</evidence>
<dbReference type="PANTHER" id="PTHR42778:SF1">
    <property type="entry name" value="2-AMINOETHYLPHOSPHONATE--PYRUVATE TRANSAMINASE"/>
    <property type="match status" value="1"/>
</dbReference>
<dbReference type="NCBIfam" id="TIGR02326">
    <property type="entry name" value="transamin_PhnW"/>
    <property type="match status" value="1"/>
</dbReference>
<reference evidence="11 12" key="2">
    <citation type="journal article" date="2016" name="Genome Announc.">
        <title>Complete Genome Sequence of a Strain of Azospirillum thiophilum Isolated from a Sulfide Spring.</title>
        <authorList>
            <person name="Fomenkov A."/>
            <person name="Vincze T."/>
            <person name="Grabovich M."/>
            <person name="Anton B.P."/>
            <person name="Dubinina G."/>
            <person name="Orlova M."/>
            <person name="Belousova E."/>
            <person name="Roberts R.J."/>
        </authorList>
    </citation>
    <scope>NUCLEOTIDE SEQUENCE [LARGE SCALE GENOMIC DNA]</scope>
    <source>
        <strain evidence="11 12">BV-S</strain>
    </source>
</reference>
<dbReference type="Gene3D" id="3.40.640.10">
    <property type="entry name" value="Type I PLP-dependent aspartate aminotransferase-like (Major domain)"/>
    <property type="match status" value="1"/>
</dbReference>
<evidence type="ECO:0000259" key="10">
    <source>
        <dbReference type="Pfam" id="PF00266"/>
    </source>
</evidence>
<dbReference type="HAMAP" id="MF_01376">
    <property type="entry name" value="PhnW_aminotrans_5"/>
    <property type="match status" value="1"/>
</dbReference>
<dbReference type="PIRSF" id="PIRSF000524">
    <property type="entry name" value="SPT"/>
    <property type="match status" value="1"/>
</dbReference>